<dbReference type="InterPro" id="IPR044068">
    <property type="entry name" value="CB"/>
</dbReference>
<dbReference type="PROSITE" id="PS51898">
    <property type="entry name" value="TYR_RECOMBINASE"/>
    <property type="match status" value="1"/>
</dbReference>
<dbReference type="EMBL" id="CP013235">
    <property type="protein sequence ID" value="AMP09461.1"/>
    <property type="molecule type" value="Genomic_DNA"/>
</dbReference>
<organism evidence="8 9">
    <name type="scientific">Collimonas arenae</name>
    <dbReference type="NCBI Taxonomy" id="279058"/>
    <lineage>
        <taxon>Bacteria</taxon>
        <taxon>Pseudomonadati</taxon>
        <taxon>Pseudomonadota</taxon>
        <taxon>Betaproteobacteria</taxon>
        <taxon>Burkholderiales</taxon>
        <taxon>Oxalobacteraceae</taxon>
        <taxon>Collimonas</taxon>
    </lineage>
</organism>
<evidence type="ECO:0000256" key="5">
    <source>
        <dbReference type="PROSITE-ProRule" id="PRU01248"/>
    </source>
</evidence>
<dbReference type="Gene3D" id="3.30.160.390">
    <property type="entry name" value="Integrase, DNA-binding domain"/>
    <property type="match status" value="1"/>
</dbReference>
<name>A0A127QHD8_9BURK</name>
<feature type="domain" description="Tyr recombinase" evidence="6">
    <location>
        <begin position="184"/>
        <end position="371"/>
    </location>
</feature>
<keyword evidence="9" id="KW-1185">Reference proteome</keyword>
<sequence length="394" mass="45190">MADSGGLHLLVKPNSGRYWRMKYRFDGKEKLLSFGVYPEVSLSEARTKRDKAKAHLEESQDPAQVKRIEALQRTESNANTFEAVARAWHDNKLETWQPQTAANILHRLEKDVFPLIGKLPIATIKAPVILDVLRQIEKRGALDIAKRQAQVCGQIFRYAVATGAAEYDPVPSLRGALKPSISGHHASITTDELPEFMRILERNEARMFMPTRVLMRIMLMVFVRTSELIETPWTEIDLENEIWVIPWQRMKMGKKKLNPRKVDHHVFLPRQGWELLRELRALTGGNTYLFPNQRDPSKPVSNGAILAALKRMGYQNKMTGHGFRSLAMGIIKERLGFRHEVVDRQLAHQSGDTYGEAYDRAEFKEERRVMMQQYADYLDNIGSAKVIVGNFKRA</sequence>
<dbReference type="GO" id="GO:0003677">
    <property type="term" value="F:DNA binding"/>
    <property type="evidence" value="ECO:0007669"/>
    <property type="project" value="UniProtKB-UniRule"/>
</dbReference>
<dbReference type="InterPro" id="IPR002104">
    <property type="entry name" value="Integrase_catalytic"/>
</dbReference>
<comment type="similarity">
    <text evidence="1">Belongs to the 'phage' integrase family.</text>
</comment>
<dbReference type="Proteomes" id="UP000071778">
    <property type="component" value="Chromosome"/>
</dbReference>
<dbReference type="PANTHER" id="PTHR30629">
    <property type="entry name" value="PROPHAGE INTEGRASE"/>
    <property type="match status" value="1"/>
</dbReference>
<dbReference type="CDD" id="cd00801">
    <property type="entry name" value="INT_P4_C"/>
    <property type="match status" value="1"/>
</dbReference>
<dbReference type="InterPro" id="IPR010998">
    <property type="entry name" value="Integrase_recombinase_N"/>
</dbReference>
<evidence type="ECO:0000256" key="1">
    <source>
        <dbReference type="ARBA" id="ARBA00008857"/>
    </source>
</evidence>
<dbReference type="Pfam" id="PF00589">
    <property type="entry name" value="Phage_integrase"/>
    <property type="match status" value="1"/>
</dbReference>
<evidence type="ECO:0000313" key="8">
    <source>
        <dbReference type="EMBL" id="AMP09461.1"/>
    </source>
</evidence>
<dbReference type="GO" id="GO:0015074">
    <property type="term" value="P:DNA integration"/>
    <property type="evidence" value="ECO:0007669"/>
    <property type="project" value="UniProtKB-KW"/>
</dbReference>
<dbReference type="InterPro" id="IPR050808">
    <property type="entry name" value="Phage_Integrase"/>
</dbReference>
<dbReference type="InterPro" id="IPR025166">
    <property type="entry name" value="Integrase_DNA_bind_dom"/>
</dbReference>
<gene>
    <name evidence="8" type="ORF">CAter282_1680</name>
</gene>
<dbReference type="GO" id="GO:0006310">
    <property type="term" value="P:DNA recombination"/>
    <property type="evidence" value="ECO:0007669"/>
    <property type="project" value="UniProtKB-KW"/>
</dbReference>
<dbReference type="InterPro" id="IPR038488">
    <property type="entry name" value="Integrase_DNA-bd_sf"/>
</dbReference>
<dbReference type="PROSITE" id="PS51900">
    <property type="entry name" value="CB"/>
    <property type="match status" value="1"/>
</dbReference>
<dbReference type="PANTHER" id="PTHR30629:SF2">
    <property type="entry name" value="PROPHAGE INTEGRASE INTS-RELATED"/>
    <property type="match status" value="1"/>
</dbReference>
<dbReference type="InterPro" id="IPR011010">
    <property type="entry name" value="DNA_brk_join_enz"/>
</dbReference>
<dbReference type="AlphaFoldDB" id="A0A127QHD8"/>
<dbReference type="Gene3D" id="1.10.443.10">
    <property type="entry name" value="Intergrase catalytic core"/>
    <property type="match status" value="1"/>
</dbReference>
<keyword evidence="4" id="KW-0233">DNA recombination</keyword>
<keyword evidence="2" id="KW-0229">DNA integration</keyword>
<accession>A0A127QHD8</accession>
<protein>
    <submittedName>
        <fullName evidence="8">Phage integrase family protein</fullName>
    </submittedName>
</protein>
<evidence type="ECO:0000259" key="6">
    <source>
        <dbReference type="PROSITE" id="PS51898"/>
    </source>
</evidence>
<evidence type="ECO:0000256" key="4">
    <source>
        <dbReference type="ARBA" id="ARBA00023172"/>
    </source>
</evidence>
<reference evidence="8 9" key="1">
    <citation type="submission" date="2015-11" db="EMBL/GenBank/DDBJ databases">
        <title>Exploring the genomic traits of fungus-feeding bacterial genus Collimonas.</title>
        <authorList>
            <person name="Song C."/>
            <person name="Schmidt R."/>
            <person name="de Jager V."/>
            <person name="Krzyzanowska D."/>
            <person name="Jongedijk E."/>
            <person name="Cankar K."/>
            <person name="Beekwilder J."/>
            <person name="van Veen A."/>
            <person name="de Boer W."/>
            <person name="van Veen J.A."/>
            <person name="Garbeva P."/>
        </authorList>
    </citation>
    <scope>NUCLEOTIDE SEQUENCE [LARGE SCALE GENOMIC DNA]</scope>
    <source>
        <strain evidence="8 9">Ter282</strain>
    </source>
</reference>
<keyword evidence="3 5" id="KW-0238">DNA-binding</keyword>
<feature type="domain" description="Core-binding (CB)" evidence="7">
    <location>
        <begin position="79"/>
        <end position="160"/>
    </location>
</feature>
<evidence type="ECO:0000256" key="2">
    <source>
        <dbReference type="ARBA" id="ARBA00022908"/>
    </source>
</evidence>
<evidence type="ECO:0000313" key="9">
    <source>
        <dbReference type="Proteomes" id="UP000071778"/>
    </source>
</evidence>
<dbReference type="Pfam" id="PF22022">
    <property type="entry name" value="Phage_int_M"/>
    <property type="match status" value="1"/>
</dbReference>
<proteinExistence type="inferred from homology"/>
<dbReference type="SUPFAM" id="SSF56349">
    <property type="entry name" value="DNA breaking-rejoining enzymes"/>
    <property type="match status" value="1"/>
</dbReference>
<evidence type="ECO:0000256" key="3">
    <source>
        <dbReference type="ARBA" id="ARBA00023125"/>
    </source>
</evidence>
<dbReference type="InterPro" id="IPR013762">
    <property type="entry name" value="Integrase-like_cat_sf"/>
</dbReference>
<dbReference type="Pfam" id="PF13356">
    <property type="entry name" value="Arm-DNA-bind_3"/>
    <property type="match status" value="1"/>
</dbReference>
<evidence type="ECO:0000259" key="7">
    <source>
        <dbReference type="PROSITE" id="PS51900"/>
    </source>
</evidence>
<dbReference type="Gene3D" id="1.10.150.130">
    <property type="match status" value="1"/>
</dbReference>
<dbReference type="PATRIC" id="fig|279058.18.peg.1658"/>
<dbReference type="InterPro" id="IPR053876">
    <property type="entry name" value="Phage_int_M"/>
</dbReference>